<sequence length="174" mass="20764">MNPPFHFYPRPNVAIAIPVKTWWPKIFRNRTHYVALPLNTTDDYLKIQVMPNLRISNNILHLDFRVKFNEYPEGKKPKLEFLQYVCLKITHIPRNLSLVQLKISKVEEKEVFEPDHFTELKLDPFFNHKKYDAHFKYIKENKPLEVIETRQGIVGFNENDKTPRDFDSCTIPPK</sequence>
<organism evidence="1 2">
    <name type="scientific">Aquimarina gracilis</name>
    <dbReference type="NCBI Taxonomy" id="874422"/>
    <lineage>
        <taxon>Bacteria</taxon>
        <taxon>Pseudomonadati</taxon>
        <taxon>Bacteroidota</taxon>
        <taxon>Flavobacteriia</taxon>
        <taxon>Flavobacteriales</taxon>
        <taxon>Flavobacteriaceae</taxon>
        <taxon>Aquimarina</taxon>
    </lineage>
</organism>
<reference evidence="1 2" key="1">
    <citation type="journal article" date="2013" name="Int. J. Syst. Evol. Microbiol.">
        <title>Aquimarina gracilis sp. nov., isolated from the gut microflora of a mussel, Mytilus coruscus, and emended description of Aquimarina spongiae.</title>
        <authorList>
            <person name="Park S.C."/>
            <person name="Choe H.N."/>
            <person name="Baik K.S."/>
            <person name="Seong C.N."/>
        </authorList>
    </citation>
    <scope>NUCLEOTIDE SEQUENCE [LARGE SCALE GENOMIC DNA]</scope>
    <source>
        <strain evidence="1 2">PSC32</strain>
    </source>
</reference>
<keyword evidence="2" id="KW-1185">Reference proteome</keyword>
<evidence type="ECO:0000313" key="1">
    <source>
        <dbReference type="EMBL" id="MEB3344579.1"/>
    </source>
</evidence>
<dbReference type="RefSeq" id="WP_324178620.1">
    <property type="nucleotide sequence ID" value="NZ_BAABAW010000003.1"/>
</dbReference>
<dbReference type="Proteomes" id="UP001327027">
    <property type="component" value="Unassembled WGS sequence"/>
</dbReference>
<name>A0ABU5ZR84_9FLAO</name>
<comment type="caution">
    <text evidence="1">The sequence shown here is derived from an EMBL/GenBank/DDBJ whole genome shotgun (WGS) entry which is preliminary data.</text>
</comment>
<protein>
    <submittedName>
        <fullName evidence="1">Uncharacterized protein</fullName>
    </submittedName>
</protein>
<accession>A0ABU5ZR84</accession>
<evidence type="ECO:0000313" key="2">
    <source>
        <dbReference type="Proteomes" id="UP001327027"/>
    </source>
</evidence>
<dbReference type="EMBL" id="JAYKLX010000002">
    <property type="protein sequence ID" value="MEB3344579.1"/>
    <property type="molecule type" value="Genomic_DNA"/>
</dbReference>
<gene>
    <name evidence="1" type="ORF">U6A24_03850</name>
</gene>
<proteinExistence type="predicted"/>